<reference evidence="2" key="1">
    <citation type="journal article" date="2010" name="Microbiol. Resour. Announc.">
        <title>Comparative genomics of the bacterial genus Listeria: Genome evolution is characterized by limited gene acquisition and limited gene loss.</title>
        <authorList>
            <person name="den Bakker H.C."/>
            <person name="Cummings C.A."/>
            <person name="Ferreira V."/>
            <person name="Vatta P."/>
            <person name="Orsi R.H."/>
            <person name="Degoricija L."/>
            <person name="Barker M."/>
            <person name="Petrauskene O."/>
            <person name="Furtado M.R."/>
            <person name="Wiedmann M."/>
        </authorList>
    </citation>
    <scope>NUCLEOTIDE SEQUENCE [LARGE SCALE GENOMIC DNA]</scope>
    <source>
        <strain evidence="2">FSL N1-067</strain>
    </source>
</reference>
<gene>
    <name evidence="2" type="ORF">NT03LS_0161</name>
</gene>
<comment type="caution">
    <text evidence="2">The sequence shown here is derived from an EMBL/GenBank/DDBJ whole genome shotgun (WGS) entry which is preliminary data.</text>
</comment>
<dbReference type="PATRIC" id="fig|702453.3.peg.122"/>
<keyword evidence="1" id="KW-0472">Membrane</keyword>
<feature type="transmembrane region" description="Helical" evidence="1">
    <location>
        <begin position="87"/>
        <end position="106"/>
    </location>
</feature>
<accession>E3ZL72</accession>
<keyword evidence="1" id="KW-0812">Transmembrane</keyword>
<dbReference type="AlphaFoldDB" id="E3ZL72"/>
<sequence>MEINAEQVYKLNFTMRLRNSPLENKKTLKWSFLIIFFFHVVQQVLLEVLSGDFGSPKITSSMLAIAIASYLLLSPKNLTVKYQAEQYLLTVFCLQGVIFTSAKFFYMSFFYTLQNEMTLDMRVLSFANAIFLTIWLLVFVFSCLYFRKRLIRGDFREDAETQKRRSDGGITLSRKILILILGLFVLLFVIRISGENLHYIILVILSLLGMLGALAGVTVFPEHLLTAYCKFKFKEFHVEVYGEIEEEGFQFEHCLTYRTQHTLESWYFPIEDLQKITIDNNIQQTGPIFFLIKKPFKKKKYYEFKYYVPINQKDELASDLFGYESIKVERALKTRDTEDVDLQYMQKRMKKYTKEMRWKINQNELFGFIINNSDEVGFDFYVPLVKK</sequence>
<dbReference type="HOGENOM" id="CLU_713298_0_0_9"/>
<dbReference type="Proteomes" id="UP000004302">
    <property type="component" value="Chromosome"/>
</dbReference>
<feature type="transmembrane region" description="Helical" evidence="1">
    <location>
        <begin position="27"/>
        <end position="46"/>
    </location>
</feature>
<keyword evidence="1" id="KW-1133">Transmembrane helix</keyword>
<organism evidence="2">
    <name type="scientific">Listeria seeligeri FSL N1-067</name>
    <dbReference type="NCBI Taxonomy" id="702453"/>
    <lineage>
        <taxon>Bacteria</taxon>
        <taxon>Bacillati</taxon>
        <taxon>Bacillota</taxon>
        <taxon>Bacilli</taxon>
        <taxon>Bacillales</taxon>
        <taxon>Listeriaceae</taxon>
        <taxon>Listeria</taxon>
    </lineage>
</organism>
<dbReference type="EMBL" id="ADXJ01000074">
    <property type="protein sequence ID" value="EFS01622.1"/>
    <property type="molecule type" value="Genomic_DNA"/>
</dbReference>
<name>E3ZL72_LISSE</name>
<feature type="transmembrane region" description="Helical" evidence="1">
    <location>
        <begin position="172"/>
        <end position="193"/>
    </location>
</feature>
<dbReference type="RefSeq" id="WP_003745060.1">
    <property type="nucleotide sequence ID" value="NZ_CM001051.1"/>
</dbReference>
<feature type="transmembrane region" description="Helical" evidence="1">
    <location>
        <begin position="126"/>
        <end position="146"/>
    </location>
</feature>
<feature type="transmembrane region" description="Helical" evidence="1">
    <location>
        <begin position="58"/>
        <end position="75"/>
    </location>
</feature>
<proteinExistence type="predicted"/>
<feature type="transmembrane region" description="Helical" evidence="1">
    <location>
        <begin position="199"/>
        <end position="220"/>
    </location>
</feature>
<evidence type="ECO:0000256" key="1">
    <source>
        <dbReference type="SAM" id="Phobius"/>
    </source>
</evidence>
<protein>
    <submittedName>
        <fullName evidence="2">Membrane protein, putative</fullName>
    </submittedName>
</protein>
<evidence type="ECO:0000313" key="2">
    <source>
        <dbReference type="EMBL" id="EFS01622.1"/>
    </source>
</evidence>